<reference evidence="3 4" key="1">
    <citation type="submission" date="2019-11" db="EMBL/GenBank/DDBJ databases">
        <title>Genome sequences of 17 halophilic strains isolated from different environments.</title>
        <authorList>
            <person name="Furrow R.E."/>
        </authorList>
    </citation>
    <scope>NUCLEOTIDE SEQUENCE [LARGE SCALE GENOMIC DNA]</scope>
    <source>
        <strain evidence="3 4">22506_14_FS</strain>
    </source>
</reference>
<dbReference type="InterPro" id="IPR025711">
    <property type="entry name" value="PepSY"/>
</dbReference>
<dbReference type="Gene3D" id="3.10.450.40">
    <property type="match status" value="1"/>
</dbReference>
<name>A0A845F2S9_9BACL</name>
<evidence type="ECO:0000313" key="4">
    <source>
        <dbReference type="Proteomes" id="UP000447833"/>
    </source>
</evidence>
<evidence type="ECO:0000313" key="3">
    <source>
        <dbReference type="EMBL" id="MYL65100.1"/>
    </source>
</evidence>
<sequence length="126" mass="13755">MMKFKKTFIIGGTVLGLAGGAFFYQGTDGMENVLASTNVSESKLIEEAKISEAEAEKIAKEEVSGEVTEKEVEKENGTIVYEFDIKTDAGETEVEIDGMSGEVLQVEVDDEDDEDNDDQQDTKSSQ</sequence>
<proteinExistence type="predicted"/>
<gene>
    <name evidence="3" type="ORF">GLW07_17215</name>
</gene>
<evidence type="ECO:0000256" key="1">
    <source>
        <dbReference type="SAM" id="MobiDB-lite"/>
    </source>
</evidence>
<protein>
    <submittedName>
        <fullName evidence="3">Peptidase</fullName>
    </submittedName>
</protein>
<feature type="compositionally biased region" description="Acidic residues" evidence="1">
    <location>
        <begin position="107"/>
        <end position="119"/>
    </location>
</feature>
<organism evidence="3 4">
    <name type="scientific">Guptibacillus hwajinpoensis</name>
    <dbReference type="NCBI Taxonomy" id="208199"/>
    <lineage>
        <taxon>Bacteria</taxon>
        <taxon>Bacillati</taxon>
        <taxon>Bacillota</taxon>
        <taxon>Bacilli</taxon>
        <taxon>Bacillales</taxon>
        <taxon>Guptibacillaceae</taxon>
        <taxon>Guptibacillus</taxon>
    </lineage>
</organism>
<accession>A0A845F2S9</accession>
<dbReference type="AlphaFoldDB" id="A0A845F2S9"/>
<dbReference type="RefSeq" id="WP_160920469.1">
    <property type="nucleotide sequence ID" value="NZ_WMEY01000005.1"/>
</dbReference>
<dbReference type="Pfam" id="PF03413">
    <property type="entry name" value="PepSY"/>
    <property type="match status" value="1"/>
</dbReference>
<comment type="caution">
    <text evidence="3">The sequence shown here is derived from an EMBL/GenBank/DDBJ whole genome shotgun (WGS) entry which is preliminary data.</text>
</comment>
<feature type="region of interest" description="Disordered" evidence="1">
    <location>
        <begin position="107"/>
        <end position="126"/>
    </location>
</feature>
<dbReference type="EMBL" id="WMEY01000005">
    <property type="protein sequence ID" value="MYL65100.1"/>
    <property type="molecule type" value="Genomic_DNA"/>
</dbReference>
<dbReference type="Proteomes" id="UP000447833">
    <property type="component" value="Unassembled WGS sequence"/>
</dbReference>
<feature type="domain" description="PepSY" evidence="2">
    <location>
        <begin position="49"/>
        <end position="106"/>
    </location>
</feature>
<evidence type="ECO:0000259" key="2">
    <source>
        <dbReference type="Pfam" id="PF03413"/>
    </source>
</evidence>